<reference evidence="9 10" key="1">
    <citation type="submission" date="2013-06" db="EMBL/GenBank/DDBJ databases">
        <title>Whole genome shotgun sequence of Bacillus selenatarsenatis SF-1.</title>
        <authorList>
            <person name="Kuroda M."/>
            <person name="Sei K."/>
            <person name="Yamashita M."/>
            <person name="Ike M."/>
        </authorList>
    </citation>
    <scope>NUCLEOTIDE SEQUENCE [LARGE SCALE GENOMIC DNA]</scope>
    <source>
        <strain evidence="9 10">SF-1</strain>
    </source>
</reference>
<evidence type="ECO:0000313" key="10">
    <source>
        <dbReference type="Proteomes" id="UP000031014"/>
    </source>
</evidence>
<protein>
    <submittedName>
        <fullName evidence="9">DNA-binding response regulator, LuxR family</fullName>
    </submittedName>
</protein>
<dbReference type="SUPFAM" id="SSF52172">
    <property type="entry name" value="CheY-like"/>
    <property type="match status" value="1"/>
</dbReference>
<keyword evidence="5" id="KW-0804">Transcription</keyword>
<dbReference type="GO" id="GO:0005737">
    <property type="term" value="C:cytoplasm"/>
    <property type="evidence" value="ECO:0007669"/>
    <property type="project" value="UniProtKB-SubCell"/>
</dbReference>
<comment type="caution">
    <text evidence="9">The sequence shown here is derived from an EMBL/GenBank/DDBJ whole genome shotgun (WGS) entry which is preliminary data.</text>
</comment>
<dbReference type="InterPro" id="IPR058245">
    <property type="entry name" value="NreC/VraR/RcsB-like_REC"/>
</dbReference>
<dbReference type="STRING" id="1321606.SAMD00020551_2785"/>
<dbReference type="AlphaFoldDB" id="A0A0A8X6G3"/>
<dbReference type="InterPro" id="IPR016032">
    <property type="entry name" value="Sig_transdc_resp-reg_C-effctor"/>
</dbReference>
<dbReference type="OrthoDB" id="9780153at2"/>
<dbReference type="PANTHER" id="PTHR43214:SF43">
    <property type="entry name" value="TWO-COMPONENT RESPONSE REGULATOR"/>
    <property type="match status" value="1"/>
</dbReference>
<dbReference type="SMART" id="SM00448">
    <property type="entry name" value="REC"/>
    <property type="match status" value="1"/>
</dbReference>
<evidence type="ECO:0000256" key="5">
    <source>
        <dbReference type="ARBA" id="ARBA00023163"/>
    </source>
</evidence>
<dbReference type="GO" id="GO:0000160">
    <property type="term" value="P:phosphorelay signal transduction system"/>
    <property type="evidence" value="ECO:0007669"/>
    <property type="project" value="InterPro"/>
</dbReference>
<dbReference type="SUPFAM" id="SSF46894">
    <property type="entry name" value="C-terminal effector domain of the bipartite response regulators"/>
    <property type="match status" value="1"/>
</dbReference>
<dbReference type="Pfam" id="PF00072">
    <property type="entry name" value="Response_reg"/>
    <property type="match status" value="1"/>
</dbReference>
<evidence type="ECO:0000256" key="4">
    <source>
        <dbReference type="ARBA" id="ARBA00023125"/>
    </source>
</evidence>
<evidence type="ECO:0000256" key="2">
    <source>
        <dbReference type="ARBA" id="ARBA00022553"/>
    </source>
</evidence>
<accession>A0A0A8X6G3</accession>
<feature type="domain" description="HTH luxR-type" evidence="7">
    <location>
        <begin position="145"/>
        <end position="210"/>
    </location>
</feature>
<keyword evidence="10" id="KW-1185">Reference proteome</keyword>
<dbReference type="RefSeq" id="WP_041966369.1">
    <property type="nucleotide sequence ID" value="NZ_BASE01000064.1"/>
</dbReference>
<comment type="subcellular location">
    <subcellularLocation>
        <location evidence="1">Cytoplasm</location>
    </subcellularLocation>
</comment>
<dbReference type="PROSITE" id="PS50110">
    <property type="entry name" value="RESPONSE_REGULATORY"/>
    <property type="match status" value="1"/>
</dbReference>
<evidence type="ECO:0000313" key="9">
    <source>
        <dbReference type="EMBL" id="GAM14632.1"/>
    </source>
</evidence>
<dbReference type="Gene3D" id="3.40.50.2300">
    <property type="match status" value="1"/>
</dbReference>
<sequence>MTIKILIADDHHVVRRGLVFFLRTQEQIEIVGEAGNGKEAVELARALNPDIILMDLIMPVMNGIEATKIIKAENPEINIMMLTSFADQEHVIPAIEAGASGYQLKDIQPDELVKAVLRIMDGENQLHPKATSLVLKHLSGSNRHERKLLDELTRRELEVLKEIASGKSNKEIAASLYITEKTVKTHVSNVLAKLELADRTQAALYAVRNRLVDQEPPSA</sequence>
<dbReference type="CDD" id="cd17535">
    <property type="entry name" value="REC_NarL-like"/>
    <property type="match status" value="1"/>
</dbReference>
<dbReference type="PROSITE" id="PS00622">
    <property type="entry name" value="HTH_LUXR_1"/>
    <property type="match status" value="1"/>
</dbReference>
<dbReference type="CDD" id="cd06170">
    <property type="entry name" value="LuxR_C_like"/>
    <property type="match status" value="1"/>
</dbReference>
<dbReference type="InterPro" id="IPR001789">
    <property type="entry name" value="Sig_transdc_resp-reg_receiver"/>
</dbReference>
<evidence type="ECO:0000259" key="7">
    <source>
        <dbReference type="PROSITE" id="PS50043"/>
    </source>
</evidence>
<name>A0A0A8X6G3_MESS1</name>
<dbReference type="InterPro" id="IPR039420">
    <property type="entry name" value="WalR-like"/>
</dbReference>
<dbReference type="PROSITE" id="PS50043">
    <property type="entry name" value="HTH_LUXR_2"/>
    <property type="match status" value="1"/>
</dbReference>
<dbReference type="GO" id="GO:0003677">
    <property type="term" value="F:DNA binding"/>
    <property type="evidence" value="ECO:0007669"/>
    <property type="project" value="UniProtKB-KW"/>
</dbReference>
<keyword evidence="4 9" id="KW-0238">DNA-binding</keyword>
<evidence type="ECO:0000256" key="6">
    <source>
        <dbReference type="PROSITE-ProRule" id="PRU00169"/>
    </source>
</evidence>
<dbReference type="InterPro" id="IPR011006">
    <property type="entry name" value="CheY-like_superfamily"/>
</dbReference>
<dbReference type="PANTHER" id="PTHR43214">
    <property type="entry name" value="TWO-COMPONENT RESPONSE REGULATOR"/>
    <property type="match status" value="1"/>
</dbReference>
<evidence type="ECO:0000256" key="1">
    <source>
        <dbReference type="ARBA" id="ARBA00004496"/>
    </source>
</evidence>
<dbReference type="PRINTS" id="PR00038">
    <property type="entry name" value="HTHLUXR"/>
</dbReference>
<organism evidence="9 10">
    <name type="scientific">Mesobacillus selenatarsenatis (strain DSM 18680 / JCM 14380 / FERM P-15431 / SF-1)</name>
    <dbReference type="NCBI Taxonomy" id="1321606"/>
    <lineage>
        <taxon>Bacteria</taxon>
        <taxon>Bacillati</taxon>
        <taxon>Bacillota</taxon>
        <taxon>Bacilli</taxon>
        <taxon>Bacillales</taxon>
        <taxon>Bacillaceae</taxon>
        <taxon>Mesobacillus</taxon>
    </lineage>
</organism>
<keyword evidence="2 6" id="KW-0597">Phosphoprotein</keyword>
<dbReference type="EMBL" id="BASE01000064">
    <property type="protein sequence ID" value="GAM14632.1"/>
    <property type="molecule type" value="Genomic_DNA"/>
</dbReference>
<gene>
    <name evidence="9" type="ORF">SAMD00020551_2785</name>
</gene>
<evidence type="ECO:0000259" key="8">
    <source>
        <dbReference type="PROSITE" id="PS50110"/>
    </source>
</evidence>
<keyword evidence="3" id="KW-0805">Transcription regulation</keyword>
<feature type="modified residue" description="4-aspartylphosphate" evidence="6">
    <location>
        <position position="55"/>
    </location>
</feature>
<dbReference type="Pfam" id="PF00196">
    <property type="entry name" value="GerE"/>
    <property type="match status" value="1"/>
</dbReference>
<feature type="domain" description="Response regulatory" evidence="8">
    <location>
        <begin position="4"/>
        <end position="120"/>
    </location>
</feature>
<dbReference type="GO" id="GO:0006355">
    <property type="term" value="P:regulation of DNA-templated transcription"/>
    <property type="evidence" value="ECO:0007669"/>
    <property type="project" value="InterPro"/>
</dbReference>
<dbReference type="SMART" id="SM00421">
    <property type="entry name" value="HTH_LUXR"/>
    <property type="match status" value="1"/>
</dbReference>
<dbReference type="Proteomes" id="UP000031014">
    <property type="component" value="Unassembled WGS sequence"/>
</dbReference>
<proteinExistence type="predicted"/>
<dbReference type="InterPro" id="IPR000792">
    <property type="entry name" value="Tscrpt_reg_LuxR_C"/>
</dbReference>
<evidence type="ECO:0000256" key="3">
    <source>
        <dbReference type="ARBA" id="ARBA00023015"/>
    </source>
</evidence>